<dbReference type="PROSITE" id="PS50853">
    <property type="entry name" value="FN3"/>
    <property type="match status" value="4"/>
</dbReference>
<dbReference type="OrthoDB" id="8954335at2759"/>
<evidence type="ECO:0000313" key="5">
    <source>
        <dbReference type="RefSeq" id="XP_022105594.1"/>
    </source>
</evidence>
<dbReference type="AlphaFoldDB" id="A0A8B7ZJ83"/>
<dbReference type="Gene3D" id="2.60.40.10">
    <property type="entry name" value="Immunoglobulins"/>
    <property type="match status" value="4"/>
</dbReference>
<name>A0A8B7ZJ83_ACAPL</name>
<dbReference type="OMA" id="CPWDVHF"/>
<dbReference type="CDD" id="cd00063">
    <property type="entry name" value="FN3"/>
    <property type="match status" value="4"/>
</dbReference>
<evidence type="ECO:0000259" key="3">
    <source>
        <dbReference type="PROSITE" id="PS50853"/>
    </source>
</evidence>
<dbReference type="CDD" id="cd00882">
    <property type="entry name" value="Ras_like_GTPase"/>
    <property type="match status" value="1"/>
</dbReference>
<evidence type="ECO:0000256" key="2">
    <source>
        <dbReference type="ARBA" id="ARBA00022741"/>
    </source>
</evidence>
<dbReference type="InterPro" id="IPR052090">
    <property type="entry name" value="Cytolytic_pore-forming_toxin"/>
</dbReference>
<accession>A0A8B7ZJ83</accession>
<keyword evidence="2" id="KW-0547">Nucleotide-binding</keyword>
<feature type="domain" description="Fibronectin type-III" evidence="3">
    <location>
        <begin position="65"/>
        <end position="162"/>
    </location>
</feature>
<dbReference type="PANTHER" id="PTHR31594">
    <property type="entry name" value="AIG1-TYPE G DOMAIN-CONTAINING PROTEIN"/>
    <property type="match status" value="1"/>
</dbReference>
<dbReference type="Pfam" id="PF00041">
    <property type="entry name" value="fn3"/>
    <property type="match status" value="4"/>
</dbReference>
<dbReference type="KEGG" id="aplc:110987300"/>
<proteinExistence type="inferred from homology"/>
<dbReference type="InterPro" id="IPR040581">
    <property type="entry name" value="Thioredoxin_11"/>
</dbReference>
<dbReference type="Pfam" id="PF04548">
    <property type="entry name" value="AIG1"/>
    <property type="match status" value="1"/>
</dbReference>
<feature type="domain" description="Fibronectin type-III" evidence="3">
    <location>
        <begin position="164"/>
        <end position="264"/>
    </location>
</feature>
<dbReference type="SUPFAM" id="SSF52540">
    <property type="entry name" value="P-loop containing nucleoside triphosphate hydrolases"/>
    <property type="match status" value="1"/>
</dbReference>
<dbReference type="GeneID" id="110987300"/>
<feature type="domain" description="Fibronectin type-III" evidence="3">
    <location>
        <begin position="368"/>
        <end position="466"/>
    </location>
</feature>
<evidence type="ECO:0000313" key="4">
    <source>
        <dbReference type="Proteomes" id="UP000694845"/>
    </source>
</evidence>
<dbReference type="InterPro" id="IPR036116">
    <property type="entry name" value="FN3_sf"/>
</dbReference>
<keyword evidence="4" id="KW-1185">Reference proteome</keyword>
<dbReference type="Pfam" id="PF18078">
    <property type="entry name" value="Thioredoxin_11"/>
    <property type="match status" value="1"/>
</dbReference>
<dbReference type="SUPFAM" id="SSF49265">
    <property type="entry name" value="Fibronectin type III"/>
    <property type="match status" value="2"/>
</dbReference>
<dbReference type="InterPro" id="IPR006703">
    <property type="entry name" value="G_AIG1"/>
</dbReference>
<dbReference type="PANTHER" id="PTHR31594:SF14">
    <property type="entry name" value="FIBRONECTIN TYPE-III DOMAIN-CONTAINING PROTEIN"/>
    <property type="match status" value="1"/>
</dbReference>
<dbReference type="InterPro" id="IPR027417">
    <property type="entry name" value="P-loop_NTPase"/>
</dbReference>
<sequence length="1029" mass="115250">MKFLRSKAKLFADFFQSNRQSTCTKFIVTGFPVGSSVQEETKAGGTVLLYEQGALTQEDFEPPSKPTKPQCTVVDHNTVNVSWSPPQHGGNCVQRYIVKFKRFREKNPDGIYDEVYTEQADTCVSIKDLEPNETLELWVAAICEVGVSPASDSSGKVTTLPASPPGKPEACSASASSITLEWKQPAQSGKQISIRSYTIAYGIVVKGAVNDWQSEIDTGSSETRFIVRKLDPNTSYMFQVVAIYDSGVTSLPSDTSDACSTDPVSQPGKPECSDVTASSVTMKWTDPSKIGKGVKLREYFIEYAEVDKQHGQSTGYNRENALTTGLHHTLADLMPNTTYSSHVTFVCESGHMAASEPSDLFTTLPAGPPTNVAVNQISATNIELTWSGPTLISQEKAIRYYQIGYQFCDPNGTVEREVNTKDPSCTFTINEAAPEMLFKIRVTAVCGEDETLGEHSSVVLFTTRKLLKHDIRVNAKVLQRGNPKNKKPCVLKFPLQKVCLKDHSHSFRFGEPPKLSGVQHKVIMLVGVTGSGKSTLINGMINYILDVERSDDFRFKIVDVDEARGSSQAHSQTQVLTSYTVYRNHFLSLPYTLTVIDTPGFGDTRGIERDKVILEQIREFFSDSESHGIDHIDAIGFVVQASQPRLTPTQKYVFDSILSVFGKDISENILLLVTFADSNPPPVLDAVEEAEIPFNGSIFKFNNSALFAGLSNNKSRKMKEGKKNSGIDDMFWIMGKESFEDFFSDIQGLEARSLVLTKAVLDERKRLEVAVQGLQPQMRMGFCKLEELRREHQLLEQHEADIEANKEFKMEVEVPKCKKIDITGNYITNCNKCHFTCHYPCYIADDAKKAECAAMDEGVCQACPGKCPWDVHFNQQYRFEYYTEKETRTYEEIEARYKDATGKKMTVEQVIQNHTDEFNAVRCRVFALIGESHKSVMRLEEIALKPNPLSAVEYVDILIESEKNSGKPGWQDRVSALQDLRKQADIISKVKHADYDPFERFTKDLNSISFKTSKHEKKTGWFSWFGKKP</sequence>
<comment type="similarity">
    <text evidence="1">Belongs to the TRAFAC class TrmE-Era-EngA-EngB-Septin-like GTPase superfamily. AIG1/Toc34/Toc159-like paraseptin GTPase family. IAN subfamily.</text>
</comment>
<gene>
    <name evidence="5" type="primary">LOC110987300</name>
</gene>
<dbReference type="RefSeq" id="XP_022105594.1">
    <property type="nucleotide sequence ID" value="XM_022249902.1"/>
</dbReference>
<dbReference type="Proteomes" id="UP000694845">
    <property type="component" value="Unplaced"/>
</dbReference>
<protein>
    <submittedName>
        <fullName evidence="5">Uncharacterized protein LOC110987300</fullName>
    </submittedName>
</protein>
<dbReference type="InterPro" id="IPR003961">
    <property type="entry name" value="FN3_dom"/>
</dbReference>
<dbReference type="GO" id="GO:0005525">
    <property type="term" value="F:GTP binding"/>
    <property type="evidence" value="ECO:0007669"/>
    <property type="project" value="InterPro"/>
</dbReference>
<evidence type="ECO:0000256" key="1">
    <source>
        <dbReference type="ARBA" id="ARBA00008535"/>
    </source>
</evidence>
<dbReference type="InterPro" id="IPR013783">
    <property type="entry name" value="Ig-like_fold"/>
</dbReference>
<dbReference type="SMART" id="SM00060">
    <property type="entry name" value="FN3"/>
    <property type="match status" value="4"/>
</dbReference>
<feature type="domain" description="Fibronectin type-III" evidence="3">
    <location>
        <begin position="266"/>
        <end position="366"/>
    </location>
</feature>
<organism evidence="4 5">
    <name type="scientific">Acanthaster planci</name>
    <name type="common">Crown-of-thorns starfish</name>
    <dbReference type="NCBI Taxonomy" id="133434"/>
    <lineage>
        <taxon>Eukaryota</taxon>
        <taxon>Metazoa</taxon>
        <taxon>Echinodermata</taxon>
        <taxon>Eleutherozoa</taxon>
        <taxon>Asterozoa</taxon>
        <taxon>Asteroidea</taxon>
        <taxon>Valvatacea</taxon>
        <taxon>Valvatida</taxon>
        <taxon>Acanthasteridae</taxon>
        <taxon>Acanthaster</taxon>
    </lineage>
</organism>
<reference evidence="5" key="1">
    <citation type="submission" date="2025-08" db="UniProtKB">
        <authorList>
            <consortium name="RefSeq"/>
        </authorList>
    </citation>
    <scope>IDENTIFICATION</scope>
</reference>
<dbReference type="Gene3D" id="3.40.50.300">
    <property type="entry name" value="P-loop containing nucleotide triphosphate hydrolases"/>
    <property type="match status" value="1"/>
</dbReference>